<reference evidence="1 2" key="1">
    <citation type="journal article" date="2021" name="BMC Genomics">
        <title>Datura genome reveals duplications of psychoactive alkaloid biosynthetic genes and high mutation rate following tissue culture.</title>
        <authorList>
            <person name="Rajewski A."/>
            <person name="Carter-House D."/>
            <person name="Stajich J."/>
            <person name="Litt A."/>
        </authorList>
    </citation>
    <scope>NUCLEOTIDE SEQUENCE [LARGE SCALE GENOMIC DNA]</scope>
    <source>
        <strain evidence="1">AR-01</strain>
    </source>
</reference>
<gene>
    <name evidence="1" type="ORF">HAX54_003431</name>
</gene>
<sequence length="55" mass="6620">MDDLRALAMEKAQTFKNLRGPILDTRQNQHRRHLSYLDRYFFKLPDGNNSIIMLR</sequence>
<evidence type="ECO:0000313" key="1">
    <source>
        <dbReference type="EMBL" id="MCD7466592.1"/>
    </source>
</evidence>
<proteinExistence type="predicted"/>
<organism evidence="1 2">
    <name type="scientific">Datura stramonium</name>
    <name type="common">Jimsonweed</name>
    <name type="synonym">Common thornapple</name>
    <dbReference type="NCBI Taxonomy" id="4076"/>
    <lineage>
        <taxon>Eukaryota</taxon>
        <taxon>Viridiplantae</taxon>
        <taxon>Streptophyta</taxon>
        <taxon>Embryophyta</taxon>
        <taxon>Tracheophyta</taxon>
        <taxon>Spermatophyta</taxon>
        <taxon>Magnoliopsida</taxon>
        <taxon>eudicotyledons</taxon>
        <taxon>Gunneridae</taxon>
        <taxon>Pentapetalae</taxon>
        <taxon>asterids</taxon>
        <taxon>lamiids</taxon>
        <taxon>Solanales</taxon>
        <taxon>Solanaceae</taxon>
        <taxon>Solanoideae</taxon>
        <taxon>Datureae</taxon>
        <taxon>Datura</taxon>
    </lineage>
</organism>
<name>A0ABS8T7J9_DATST</name>
<keyword evidence="2" id="KW-1185">Reference proteome</keyword>
<feature type="non-terminal residue" evidence="1">
    <location>
        <position position="55"/>
    </location>
</feature>
<dbReference type="Proteomes" id="UP000823775">
    <property type="component" value="Unassembled WGS sequence"/>
</dbReference>
<dbReference type="EMBL" id="JACEIK010001157">
    <property type="protein sequence ID" value="MCD7466592.1"/>
    <property type="molecule type" value="Genomic_DNA"/>
</dbReference>
<comment type="caution">
    <text evidence="1">The sequence shown here is derived from an EMBL/GenBank/DDBJ whole genome shotgun (WGS) entry which is preliminary data.</text>
</comment>
<accession>A0ABS8T7J9</accession>
<protein>
    <submittedName>
        <fullName evidence="1">Uncharacterized protein</fullName>
    </submittedName>
</protein>
<evidence type="ECO:0000313" key="2">
    <source>
        <dbReference type="Proteomes" id="UP000823775"/>
    </source>
</evidence>